<evidence type="ECO:0000256" key="5">
    <source>
        <dbReference type="SAM" id="Coils"/>
    </source>
</evidence>
<feature type="compositionally biased region" description="Polar residues" evidence="6">
    <location>
        <begin position="342"/>
        <end position="358"/>
    </location>
</feature>
<evidence type="ECO:0000256" key="4">
    <source>
        <dbReference type="ARBA" id="ARBA00023136"/>
    </source>
</evidence>
<feature type="region of interest" description="Disordered" evidence="6">
    <location>
        <begin position="64"/>
        <end position="385"/>
    </location>
</feature>
<feature type="compositionally biased region" description="Low complexity" evidence="6">
    <location>
        <begin position="69"/>
        <end position="83"/>
    </location>
</feature>
<reference evidence="8" key="1">
    <citation type="submission" date="2021-12" db="EMBL/GenBank/DDBJ databases">
        <authorList>
            <person name="Martin H S."/>
        </authorList>
    </citation>
    <scope>NUCLEOTIDE SEQUENCE</scope>
</reference>
<evidence type="ECO:0000256" key="1">
    <source>
        <dbReference type="ARBA" id="ARBA00004141"/>
    </source>
</evidence>
<accession>A0A8J9UDF4</accession>
<feature type="compositionally biased region" description="Basic and acidic residues" evidence="6">
    <location>
        <begin position="290"/>
        <end position="300"/>
    </location>
</feature>
<keyword evidence="2 7" id="KW-0812">Transmembrane</keyword>
<feature type="compositionally biased region" description="Polar residues" evidence="6">
    <location>
        <begin position="151"/>
        <end position="162"/>
    </location>
</feature>
<feature type="compositionally biased region" description="Polar residues" evidence="6">
    <location>
        <begin position="932"/>
        <end position="943"/>
    </location>
</feature>
<dbReference type="GO" id="GO:0071683">
    <property type="term" value="C:sensory dendrite"/>
    <property type="evidence" value="ECO:0007669"/>
    <property type="project" value="TreeGrafter"/>
</dbReference>
<sequence length="1083" mass="120317">MAQVVTLPPPGPIHRPPRDFLKENMEEIRELSELNREKNEAEAEKRKQDEEIALLKEMGILDKKGELKSTVNSRTNSRSNSPSKVNFRSRSNSPSAILIYENMPGSTENLNKEEGFSKPVAHRSRLRSVSKSQPESNNVSPKHSKIPKRQGSVSPTRTNSRQSLERNLNRNQRYMSNSTSSIHETIRIGSQVHDKRASQSTQHLSVSPHIKGKPPISPGKTGPPPSNKFINPKRLSPIVGTPNKSPVEDPKIGLARTPTKPTTAARKPTKTAGITPATSRLNSRPPSRAASRDPSPEKRKPAAKTTAKPVNGVSRTTARTPNTKTTQKPPVSNKTEPKKPVSRTNSVKNLSRTPSTKTLNEKPPLSRQISKKDLSEKSKSTSKLNEVAAKKTNIEKNVAKKEDGAKITSVVKKKEKEEENKVDANVGDEIIKHDNETQYDKAKNETEDLVILTKKNVVSMTTAAITSQPLEVVATVTNQLPAALEKAREKRISERMSSDSLLGKEDEKEIKSVEEEKKPVKTKNHERTIFTEDHIRLRLLQPPYNNPQVEKVKQKIDCILKEPEISTENILAAAKAKEATKTIAEKAKSVAKEAASEVTDMEIEKKDKIIKEGEEMSSKIRSEATKIIDSIMTPIEEPKEIQRPRIDTKKTIEPIVTVVSEKKMASKSDIEQINETLVQGGPEVEVQSSNLSTPGVEKATLLSKSTKGSASDKSHSNGGFPQSTGTTPKPPPRTNRDQKSKSQSPPEAPKTEQAPAKPNICSRLMDKCKTKCCSCCTKPQEEEREASKEPEQSTEDQIDTEPAEKQKFWENMSCFKKKVPEEDVEIAAGKGTTIEFETETKRKRKLRDILCAYCRRRKVSDIEPPHHAEPSPPVMTEDVVKETGCCGKKKEIERRDSILSDQTPTVCCNNRFGRWIRGACRRQSEQSSSRRTSLFSKNKSLSPTLPPEDTRKKLDPSLIEHTSVMRGAIPVLPAVLAYFCLFCNIIVPGLGTIFSGMFCLCFGIPRFGVHDGAKHRIGSFIINLLVGCGQLFTVLFCLVGWGWSIWWGVIMVKTSRKYYKLKAEAAAEEADAPPVTSNNHTRA</sequence>
<dbReference type="GO" id="GO:0050954">
    <property type="term" value="P:sensory perception of mechanical stimulus"/>
    <property type="evidence" value="ECO:0007669"/>
    <property type="project" value="TreeGrafter"/>
</dbReference>
<feature type="compositionally biased region" description="Polar residues" evidence="6">
    <location>
        <begin position="169"/>
        <end position="183"/>
    </location>
</feature>
<protein>
    <recommendedName>
        <fullName evidence="10">Protein stum</fullName>
    </recommendedName>
</protein>
<feature type="compositionally biased region" description="Polar residues" evidence="6">
    <location>
        <begin position="716"/>
        <end position="727"/>
    </location>
</feature>
<feature type="compositionally biased region" description="Basic and acidic residues" evidence="6">
    <location>
        <begin position="370"/>
        <end position="379"/>
    </location>
</feature>
<dbReference type="PANTHER" id="PTHR21676:SF6">
    <property type="entry name" value="PROTEIN STUM"/>
    <property type="match status" value="1"/>
</dbReference>
<feature type="region of interest" description="Disordered" evidence="6">
    <location>
        <begin position="783"/>
        <end position="804"/>
    </location>
</feature>
<keyword evidence="3 7" id="KW-1133">Transmembrane helix</keyword>
<comment type="subcellular location">
    <subcellularLocation>
        <location evidence="1">Membrane</location>
        <topology evidence="1">Multi-pass membrane protein</topology>
    </subcellularLocation>
</comment>
<keyword evidence="9" id="KW-1185">Reference proteome</keyword>
<evidence type="ECO:0000256" key="2">
    <source>
        <dbReference type="ARBA" id="ARBA00022692"/>
    </source>
</evidence>
<evidence type="ECO:0000256" key="6">
    <source>
        <dbReference type="SAM" id="MobiDB-lite"/>
    </source>
</evidence>
<dbReference type="Proteomes" id="UP000838878">
    <property type="component" value="Chromosome 13"/>
</dbReference>
<evidence type="ECO:0000256" key="7">
    <source>
        <dbReference type="SAM" id="Phobius"/>
    </source>
</evidence>
<feature type="region of interest" description="Disordered" evidence="6">
    <location>
        <begin position="495"/>
        <end position="523"/>
    </location>
</feature>
<dbReference type="EMBL" id="OV170233">
    <property type="protein sequence ID" value="CAH0718356.1"/>
    <property type="molecule type" value="Genomic_DNA"/>
</dbReference>
<feature type="region of interest" description="Disordered" evidence="6">
    <location>
        <begin position="923"/>
        <end position="952"/>
    </location>
</feature>
<evidence type="ECO:0008006" key="10">
    <source>
        <dbReference type="Google" id="ProtNLM"/>
    </source>
</evidence>
<feature type="compositionally biased region" description="Polar residues" evidence="6">
    <location>
        <begin position="84"/>
        <end position="95"/>
    </location>
</feature>
<name>A0A8J9UDF4_9NEOP</name>
<feature type="compositionally biased region" description="Acidic residues" evidence="6">
    <location>
        <begin position="792"/>
        <end position="801"/>
    </location>
</feature>
<dbReference type="InterPro" id="IPR026673">
    <property type="entry name" value="SPEC3/Stum"/>
</dbReference>
<dbReference type="GO" id="GO:0016020">
    <property type="term" value="C:membrane"/>
    <property type="evidence" value="ECO:0007669"/>
    <property type="project" value="UniProtKB-SubCell"/>
</dbReference>
<gene>
    <name evidence="8" type="ORF">BINO364_LOCUS4856</name>
</gene>
<evidence type="ECO:0000313" key="9">
    <source>
        <dbReference type="Proteomes" id="UP000838878"/>
    </source>
</evidence>
<feature type="transmembrane region" description="Helical" evidence="7">
    <location>
        <begin position="975"/>
        <end position="1005"/>
    </location>
</feature>
<feature type="region of interest" description="Disordered" evidence="6">
    <location>
        <begin position="678"/>
        <end position="758"/>
    </location>
</feature>
<dbReference type="Pfam" id="PF15795">
    <property type="entry name" value="Spec3"/>
    <property type="match status" value="1"/>
</dbReference>
<feature type="compositionally biased region" description="Polar residues" evidence="6">
    <location>
        <begin position="129"/>
        <end position="141"/>
    </location>
</feature>
<feature type="compositionally biased region" description="Low complexity" evidence="6">
    <location>
        <begin position="255"/>
        <end position="272"/>
    </location>
</feature>
<dbReference type="GO" id="GO:0019230">
    <property type="term" value="P:proprioception"/>
    <property type="evidence" value="ECO:0007669"/>
    <property type="project" value="TreeGrafter"/>
</dbReference>
<keyword evidence="4 7" id="KW-0472">Membrane</keyword>
<organism evidence="8 9">
    <name type="scientific">Brenthis ino</name>
    <name type="common">lesser marbled fritillary</name>
    <dbReference type="NCBI Taxonomy" id="405034"/>
    <lineage>
        <taxon>Eukaryota</taxon>
        <taxon>Metazoa</taxon>
        <taxon>Ecdysozoa</taxon>
        <taxon>Arthropoda</taxon>
        <taxon>Hexapoda</taxon>
        <taxon>Insecta</taxon>
        <taxon>Pterygota</taxon>
        <taxon>Neoptera</taxon>
        <taxon>Endopterygota</taxon>
        <taxon>Lepidoptera</taxon>
        <taxon>Glossata</taxon>
        <taxon>Ditrysia</taxon>
        <taxon>Papilionoidea</taxon>
        <taxon>Nymphalidae</taxon>
        <taxon>Heliconiinae</taxon>
        <taxon>Argynnini</taxon>
        <taxon>Brenthis</taxon>
    </lineage>
</organism>
<feature type="compositionally biased region" description="Pro residues" evidence="6">
    <location>
        <begin position="215"/>
        <end position="226"/>
    </location>
</feature>
<keyword evidence="5" id="KW-0175">Coiled coil</keyword>
<proteinExistence type="predicted"/>
<feature type="non-terminal residue" evidence="8">
    <location>
        <position position="1083"/>
    </location>
</feature>
<feature type="compositionally biased region" description="Low complexity" evidence="6">
    <location>
        <begin position="279"/>
        <end position="289"/>
    </location>
</feature>
<feature type="coiled-coil region" evidence="5">
    <location>
        <begin position="21"/>
        <end position="58"/>
    </location>
</feature>
<feature type="transmembrane region" description="Helical" evidence="7">
    <location>
        <begin position="1017"/>
        <end position="1043"/>
    </location>
</feature>
<dbReference type="GO" id="GO:0042330">
    <property type="term" value="P:taxis"/>
    <property type="evidence" value="ECO:0007669"/>
    <property type="project" value="TreeGrafter"/>
</dbReference>
<evidence type="ECO:0000256" key="3">
    <source>
        <dbReference type="ARBA" id="ARBA00022989"/>
    </source>
</evidence>
<evidence type="ECO:0000313" key="8">
    <source>
        <dbReference type="EMBL" id="CAH0718356.1"/>
    </source>
</evidence>
<dbReference type="PANTHER" id="PTHR21676">
    <property type="entry name" value="PROTEIN STUM"/>
    <property type="match status" value="1"/>
</dbReference>
<dbReference type="OrthoDB" id="361532at2759"/>
<feature type="compositionally biased region" description="Low complexity" evidence="6">
    <location>
        <begin position="316"/>
        <end position="326"/>
    </location>
</feature>
<dbReference type="AlphaFoldDB" id="A0A8J9UDF4"/>